<evidence type="ECO:0000256" key="2">
    <source>
        <dbReference type="ARBA" id="ARBA00022723"/>
    </source>
</evidence>
<evidence type="ECO:0000256" key="5">
    <source>
        <dbReference type="ARBA" id="ARBA00023163"/>
    </source>
</evidence>
<dbReference type="PANTHER" id="PTHR47338:SF16">
    <property type="entry name" value="TRANSCRIPTION FACTOR, PUTATIVE (AFU_ORTHOLOGUE AFUA_2G09360)-RELATED"/>
    <property type="match status" value="1"/>
</dbReference>
<keyword evidence="5" id="KW-0804">Transcription</keyword>
<dbReference type="PANTHER" id="PTHR47338">
    <property type="entry name" value="ZN(II)2CYS6 TRANSCRIPTION FACTOR (EUROFUNG)-RELATED"/>
    <property type="match status" value="1"/>
</dbReference>
<dbReference type="SUPFAM" id="SSF57701">
    <property type="entry name" value="Zn2/Cys6 DNA-binding domain"/>
    <property type="match status" value="1"/>
</dbReference>
<evidence type="ECO:0000256" key="3">
    <source>
        <dbReference type="ARBA" id="ARBA00023015"/>
    </source>
</evidence>
<dbReference type="OrthoDB" id="1924787at2759"/>
<organism evidence="8 9">
    <name type="scientific">Aspergillus calidoustus</name>
    <dbReference type="NCBI Taxonomy" id="454130"/>
    <lineage>
        <taxon>Eukaryota</taxon>
        <taxon>Fungi</taxon>
        <taxon>Dikarya</taxon>
        <taxon>Ascomycota</taxon>
        <taxon>Pezizomycotina</taxon>
        <taxon>Eurotiomycetes</taxon>
        <taxon>Eurotiomycetidae</taxon>
        <taxon>Eurotiales</taxon>
        <taxon>Aspergillaceae</taxon>
        <taxon>Aspergillus</taxon>
        <taxon>Aspergillus subgen. Nidulantes</taxon>
    </lineage>
</organism>
<protein>
    <recommendedName>
        <fullName evidence="7">Xylanolytic transcriptional activator regulatory domain-containing protein</fullName>
    </recommendedName>
</protein>
<keyword evidence="3" id="KW-0805">Transcription regulation</keyword>
<dbReference type="Pfam" id="PF04082">
    <property type="entry name" value="Fungal_trans"/>
    <property type="match status" value="1"/>
</dbReference>
<reference evidence="9" key="1">
    <citation type="journal article" date="2016" name="Genome Announc.">
        <title>Draft genome sequences of fungus Aspergillus calidoustus.</title>
        <authorList>
            <person name="Horn F."/>
            <person name="Linde J."/>
            <person name="Mattern D.J."/>
            <person name="Walther G."/>
            <person name="Guthke R."/>
            <person name="Scherlach K."/>
            <person name="Martin K."/>
            <person name="Brakhage A.A."/>
            <person name="Petzke L."/>
            <person name="Valiante V."/>
        </authorList>
    </citation>
    <scope>NUCLEOTIDE SEQUENCE [LARGE SCALE GENOMIC DNA]</scope>
    <source>
        <strain evidence="9">SF006504</strain>
    </source>
</reference>
<dbReference type="GO" id="GO:0006351">
    <property type="term" value="P:DNA-templated transcription"/>
    <property type="evidence" value="ECO:0007669"/>
    <property type="project" value="InterPro"/>
</dbReference>
<evidence type="ECO:0000313" key="8">
    <source>
        <dbReference type="EMBL" id="CEL01205.1"/>
    </source>
</evidence>
<dbReference type="Proteomes" id="UP000054771">
    <property type="component" value="Unassembled WGS sequence"/>
</dbReference>
<dbReference type="Gene3D" id="4.10.240.10">
    <property type="entry name" value="Zn(2)-C6 fungal-type DNA-binding domain"/>
    <property type="match status" value="1"/>
</dbReference>
<comment type="subcellular location">
    <subcellularLocation>
        <location evidence="1">Nucleus</location>
    </subcellularLocation>
</comment>
<dbReference type="GO" id="GO:0000981">
    <property type="term" value="F:DNA-binding transcription factor activity, RNA polymerase II-specific"/>
    <property type="evidence" value="ECO:0007669"/>
    <property type="project" value="InterPro"/>
</dbReference>
<dbReference type="GO" id="GO:0005634">
    <property type="term" value="C:nucleus"/>
    <property type="evidence" value="ECO:0007669"/>
    <property type="project" value="UniProtKB-SubCell"/>
</dbReference>
<evidence type="ECO:0000313" key="9">
    <source>
        <dbReference type="Proteomes" id="UP000054771"/>
    </source>
</evidence>
<sequence length="441" mass="49887">MHLTYLETRIPFQAHTRDEACSIVFCLVAIRMRFCKQCRQAKRKCIRSETDLFAPCGRCLRHHLACSSAQPPSSKRKHQLAPRAIFSDSLSPSASQPISNLPRKAVDDFLANQEAVVELASNYLTKIHDRPHSIFHAPTLWSRIRQKSVSKALLLAICATRAHLSNQPTVRLLIPFLTAECKRLLRNDMEQICLDNIQTCILVANLCAAHANPSSEFLLFQMAVAMVQLIDIPAPNAKDDVITAEIKIRVWWALFMADNWCSSSLGLPRQVKEFRRPPFPWKSGLFYSLKPDQPSLSPHSYRAPGLWAHMITLVELFVQIQDLNRSVVNGGELTNDKIADATEHLSCKIDSWQAALPSDMILTESNIIEHTHRGNGGAFFALHLGFHHYATLLYYQYLDTQLPSTSRTERFAESCKYHALQYSKLLSLVDNSLVARPCTQQ</sequence>
<keyword evidence="9" id="KW-1185">Reference proteome</keyword>
<evidence type="ECO:0000256" key="6">
    <source>
        <dbReference type="ARBA" id="ARBA00023242"/>
    </source>
</evidence>
<dbReference type="InterPro" id="IPR007219">
    <property type="entry name" value="XnlR_reg_dom"/>
</dbReference>
<dbReference type="EMBL" id="CDMC01000001">
    <property type="protein sequence ID" value="CEL01205.1"/>
    <property type="molecule type" value="Genomic_DNA"/>
</dbReference>
<accession>A0A0U4YW73</accession>
<dbReference type="InterPro" id="IPR050815">
    <property type="entry name" value="TF_fung"/>
</dbReference>
<dbReference type="InterPro" id="IPR001138">
    <property type="entry name" value="Zn2Cys6_DnaBD"/>
</dbReference>
<evidence type="ECO:0000256" key="4">
    <source>
        <dbReference type="ARBA" id="ARBA00023125"/>
    </source>
</evidence>
<evidence type="ECO:0000259" key="7">
    <source>
        <dbReference type="Pfam" id="PF04082"/>
    </source>
</evidence>
<dbReference type="CDD" id="cd00067">
    <property type="entry name" value="GAL4"/>
    <property type="match status" value="1"/>
</dbReference>
<name>A0A0U4YW73_ASPCI</name>
<gene>
    <name evidence="8" type="ORF">ASPCAL00793</name>
</gene>
<feature type="domain" description="Xylanolytic transcriptional activator regulatory" evidence="7">
    <location>
        <begin position="122"/>
        <end position="296"/>
    </location>
</feature>
<proteinExistence type="predicted"/>
<keyword evidence="4" id="KW-0238">DNA-binding</keyword>
<dbReference type="STRING" id="454130.A0A0U4YW73"/>
<keyword evidence="6" id="KW-0539">Nucleus</keyword>
<dbReference type="GO" id="GO:0003677">
    <property type="term" value="F:DNA binding"/>
    <property type="evidence" value="ECO:0007669"/>
    <property type="project" value="UniProtKB-KW"/>
</dbReference>
<dbReference type="InterPro" id="IPR036864">
    <property type="entry name" value="Zn2-C6_fun-type_DNA-bd_sf"/>
</dbReference>
<dbReference type="AlphaFoldDB" id="A0A0U4YW73"/>
<dbReference type="CDD" id="cd12148">
    <property type="entry name" value="fungal_TF_MHR"/>
    <property type="match status" value="1"/>
</dbReference>
<evidence type="ECO:0000256" key="1">
    <source>
        <dbReference type="ARBA" id="ARBA00004123"/>
    </source>
</evidence>
<dbReference type="GO" id="GO:0008270">
    <property type="term" value="F:zinc ion binding"/>
    <property type="evidence" value="ECO:0007669"/>
    <property type="project" value="InterPro"/>
</dbReference>
<keyword evidence="2" id="KW-0479">Metal-binding</keyword>
<dbReference type="OMA" id="YPTIGHM"/>